<dbReference type="Gene3D" id="3.60.40.10">
    <property type="entry name" value="PPM-type phosphatase domain"/>
    <property type="match status" value="1"/>
</dbReference>
<dbReference type="Pfam" id="PF13672">
    <property type="entry name" value="PP2C_2"/>
    <property type="match status" value="1"/>
</dbReference>
<dbReference type="SMART" id="SM00332">
    <property type="entry name" value="PP2Cc"/>
    <property type="match status" value="1"/>
</dbReference>
<proteinExistence type="predicted"/>
<organism evidence="2 3">
    <name type="scientific">SAR86 cluster bacterium</name>
    <dbReference type="NCBI Taxonomy" id="2030880"/>
    <lineage>
        <taxon>Bacteria</taxon>
        <taxon>Pseudomonadati</taxon>
        <taxon>Pseudomonadota</taxon>
        <taxon>Gammaproteobacteria</taxon>
        <taxon>SAR86 cluster</taxon>
    </lineage>
</organism>
<dbReference type="EMBL" id="NVWI01000005">
    <property type="protein sequence ID" value="PCJ41519.1"/>
    <property type="molecule type" value="Genomic_DNA"/>
</dbReference>
<reference evidence="3" key="1">
    <citation type="submission" date="2017-08" db="EMBL/GenBank/DDBJ databases">
        <title>A dynamic microbial community with high functional redundancy inhabits the cold, oxic subseafloor aquifer.</title>
        <authorList>
            <person name="Tully B.J."/>
            <person name="Wheat C.G."/>
            <person name="Glazer B.T."/>
            <person name="Huber J.A."/>
        </authorList>
    </citation>
    <scope>NUCLEOTIDE SEQUENCE [LARGE SCALE GENOMIC DNA]</scope>
</reference>
<dbReference type="SMART" id="SM00331">
    <property type="entry name" value="PP2C_SIG"/>
    <property type="match status" value="1"/>
</dbReference>
<dbReference type="InterPro" id="IPR001932">
    <property type="entry name" value="PPM-type_phosphatase-like_dom"/>
</dbReference>
<gene>
    <name evidence="2" type="ORF">COA71_08150</name>
</gene>
<dbReference type="CDD" id="cd00143">
    <property type="entry name" value="PP2Cc"/>
    <property type="match status" value="1"/>
</dbReference>
<feature type="domain" description="PPM-type phosphatase" evidence="1">
    <location>
        <begin position="3"/>
        <end position="243"/>
    </location>
</feature>
<sequence length="244" mass="27122">MLRISSLTDTGLVRSTNEDFYLFSRDYRIIIIADGVGGYDYGEVASRIAAESAYALLENEFDEDNKLTVEDPIKLLNKAVVFANQKVIDMKVQKTSHQQMGTTLTCIYLDDNFVYFSYIGDSRVYHIDSEAGQIRQLSTDHTLSQNKLDRNLHPDLHAHANHVLTRMIGGSNSINPGFGKYALKKGDMILACTDGLSDLVPEEDILQILLGNQDDMSVCLEALLAQVKQEGARDNTTIVLASLI</sequence>
<evidence type="ECO:0000313" key="2">
    <source>
        <dbReference type="EMBL" id="PCJ41519.1"/>
    </source>
</evidence>
<comment type="caution">
    <text evidence="2">The sequence shown here is derived from an EMBL/GenBank/DDBJ whole genome shotgun (WGS) entry which is preliminary data.</text>
</comment>
<dbReference type="Proteomes" id="UP000228987">
    <property type="component" value="Unassembled WGS sequence"/>
</dbReference>
<evidence type="ECO:0000313" key="3">
    <source>
        <dbReference type="Proteomes" id="UP000228987"/>
    </source>
</evidence>
<evidence type="ECO:0000259" key="1">
    <source>
        <dbReference type="PROSITE" id="PS51746"/>
    </source>
</evidence>
<protein>
    <recommendedName>
        <fullName evidence="1">PPM-type phosphatase domain-containing protein</fullName>
    </recommendedName>
</protein>
<accession>A0A2A5CCE3</accession>
<dbReference type="PROSITE" id="PS51746">
    <property type="entry name" value="PPM_2"/>
    <property type="match status" value="1"/>
</dbReference>
<dbReference type="AlphaFoldDB" id="A0A2A5CCE3"/>
<dbReference type="InterPro" id="IPR036457">
    <property type="entry name" value="PPM-type-like_dom_sf"/>
</dbReference>
<dbReference type="SUPFAM" id="SSF81606">
    <property type="entry name" value="PP2C-like"/>
    <property type="match status" value="1"/>
</dbReference>
<name>A0A2A5CCE3_9GAMM</name>